<evidence type="ECO:0000256" key="6">
    <source>
        <dbReference type="SAM" id="Phobius"/>
    </source>
</evidence>
<feature type="domain" description="EAL" evidence="7">
    <location>
        <begin position="508"/>
        <end position="761"/>
    </location>
</feature>
<dbReference type="CDD" id="cd01949">
    <property type="entry name" value="GGDEF"/>
    <property type="match status" value="1"/>
</dbReference>
<dbReference type="Gene3D" id="6.10.340.10">
    <property type="match status" value="1"/>
</dbReference>
<accession>A0A5C9A9U7</accession>
<dbReference type="GO" id="GO:0071732">
    <property type="term" value="P:cellular response to nitric oxide"/>
    <property type="evidence" value="ECO:0007669"/>
    <property type="project" value="UniProtKB-ARBA"/>
</dbReference>
<dbReference type="PANTHER" id="PTHR44757">
    <property type="entry name" value="DIGUANYLATE CYCLASE DGCP"/>
    <property type="match status" value="1"/>
</dbReference>
<keyword evidence="6" id="KW-1133">Transmembrane helix</keyword>
<dbReference type="EMBL" id="VRZA01000001">
    <property type="protein sequence ID" value="TXS96051.1"/>
    <property type="molecule type" value="Genomic_DNA"/>
</dbReference>
<dbReference type="CDD" id="cd01948">
    <property type="entry name" value="EAL"/>
    <property type="match status" value="1"/>
</dbReference>
<comment type="cofactor">
    <cofactor evidence="1">
        <name>Mg(2+)</name>
        <dbReference type="ChEBI" id="CHEBI:18420"/>
    </cofactor>
</comment>
<sequence length="785" mass="85589">MTVAGRINLTVGFVALLAAGLLSFFLCLHQFQTEKRLLLRDLASVVASRPELQADMYLRDAVRMQSALQALLAVSPAVQRAALLNGDGEILAERHAVGNGSPPRLSFDRARDNADALATTLITVTDTESGTAHSPLATITGGERVMHLTTPVFSLLSPIDKGLSRNDFARALADPSANASRHVMGYVQLAMSRTTLLSDALPSLSVIALANLVFAAFCVLMVRLSAGRITRPLNELSAVAERIASGTQDRTISVSGSSEIRDLAAALNTMIESLSSYRARTGVDQTLLRMKVDERTEQLSTRNRELNAAVREATEARNRLRHMAYYDSLTALPNRRLFTEQLDLLLRLSRRNRQLLALLFLDLDNFKRINDSLGHAAGDLLLKEVANRLTSCVRDSDVVAHLEDPEQRPGVSRLGGDEFTVILNQLNEPETAGLVAERLLTALTEPVTIEGHEIVVTPSIGIAVAPRDGDSIEELLRAADTAMYHAKRGGKSNCVFYNPDMDAAGIDRLELETDLRRALERKELQLYYQPQVDSRSGSVVGVESLVRWLHPQRGMVSPAVFIPLAEEMGLIGDIGNWCLHQACVDMVSLKGIDTDLSKVAVNISALQFDPRLIEQVDDALARTGLDPRSLSLELTEGIAVESGDQPLNTMHGLKGLGVQLSIDDFGTGYSSLGYLSRFPLDELKIDRSFVDGVERENQQAALVAAIIAMSNNLGLEVVAEGVETSEQFRHLTGQGARIFQGYLFSKPLPLEELHEVLRPGRFASKVMDITGVIETIAERAEPSLG</sequence>
<proteinExistence type="predicted"/>
<name>A0A5C9A9U7_9GAMM</name>
<comment type="catalytic activity">
    <reaction evidence="4">
        <text>3',3'-c-di-GMP + H2O = 5'-phosphoguanylyl(3'-&gt;5')guanosine + H(+)</text>
        <dbReference type="Rhea" id="RHEA:24902"/>
        <dbReference type="ChEBI" id="CHEBI:15377"/>
        <dbReference type="ChEBI" id="CHEBI:15378"/>
        <dbReference type="ChEBI" id="CHEBI:58754"/>
        <dbReference type="ChEBI" id="CHEBI:58805"/>
        <dbReference type="EC" id="3.1.4.52"/>
    </reaction>
    <physiologicalReaction direction="left-to-right" evidence="4">
        <dbReference type="Rhea" id="RHEA:24903"/>
    </physiologicalReaction>
</comment>
<dbReference type="CDD" id="cd06225">
    <property type="entry name" value="HAMP"/>
    <property type="match status" value="1"/>
</dbReference>
<dbReference type="PANTHER" id="PTHR44757:SF2">
    <property type="entry name" value="BIOFILM ARCHITECTURE MAINTENANCE PROTEIN MBAA"/>
    <property type="match status" value="1"/>
</dbReference>
<evidence type="ECO:0000259" key="8">
    <source>
        <dbReference type="PROSITE" id="PS50885"/>
    </source>
</evidence>
<dbReference type="RefSeq" id="WP_148066321.1">
    <property type="nucleotide sequence ID" value="NZ_VRZA01000001.1"/>
</dbReference>
<dbReference type="Gene3D" id="3.30.70.270">
    <property type="match status" value="1"/>
</dbReference>
<dbReference type="InterPro" id="IPR003660">
    <property type="entry name" value="HAMP_dom"/>
</dbReference>
<dbReference type="Pfam" id="PF00563">
    <property type="entry name" value="EAL"/>
    <property type="match status" value="1"/>
</dbReference>
<keyword evidence="5" id="KW-0175">Coiled coil</keyword>
<dbReference type="PROSITE" id="PS50885">
    <property type="entry name" value="HAMP"/>
    <property type="match status" value="1"/>
</dbReference>
<keyword evidence="6" id="KW-0812">Transmembrane</keyword>
<dbReference type="Pfam" id="PF00672">
    <property type="entry name" value="HAMP"/>
    <property type="match status" value="1"/>
</dbReference>
<dbReference type="SMART" id="SM00304">
    <property type="entry name" value="HAMP"/>
    <property type="match status" value="1"/>
</dbReference>
<dbReference type="PROSITE" id="PS50887">
    <property type="entry name" value="GGDEF"/>
    <property type="match status" value="1"/>
</dbReference>
<organism evidence="10 11">
    <name type="scientific">Parahaliea maris</name>
    <dbReference type="NCBI Taxonomy" id="2716870"/>
    <lineage>
        <taxon>Bacteria</taxon>
        <taxon>Pseudomonadati</taxon>
        <taxon>Pseudomonadota</taxon>
        <taxon>Gammaproteobacteria</taxon>
        <taxon>Cellvibrionales</taxon>
        <taxon>Halieaceae</taxon>
        <taxon>Parahaliea</taxon>
    </lineage>
</organism>
<keyword evidence="3" id="KW-0973">c-di-GMP</keyword>
<dbReference type="Proteomes" id="UP000321039">
    <property type="component" value="Unassembled WGS sequence"/>
</dbReference>
<dbReference type="FunFam" id="3.30.70.270:FF:000001">
    <property type="entry name" value="Diguanylate cyclase domain protein"/>
    <property type="match status" value="1"/>
</dbReference>
<evidence type="ECO:0000259" key="7">
    <source>
        <dbReference type="PROSITE" id="PS50883"/>
    </source>
</evidence>
<evidence type="ECO:0000256" key="2">
    <source>
        <dbReference type="ARBA" id="ARBA00012282"/>
    </source>
</evidence>
<evidence type="ECO:0000256" key="5">
    <source>
        <dbReference type="SAM" id="Coils"/>
    </source>
</evidence>
<keyword evidence="6" id="KW-0472">Membrane</keyword>
<dbReference type="InterPro" id="IPR052155">
    <property type="entry name" value="Biofilm_reg_signaling"/>
</dbReference>
<dbReference type="InterPro" id="IPR029787">
    <property type="entry name" value="Nucleotide_cyclase"/>
</dbReference>
<evidence type="ECO:0000313" key="10">
    <source>
        <dbReference type="EMBL" id="TXS96051.1"/>
    </source>
</evidence>
<evidence type="ECO:0000256" key="3">
    <source>
        <dbReference type="ARBA" id="ARBA00022636"/>
    </source>
</evidence>
<dbReference type="FunFam" id="3.20.20.450:FF:000001">
    <property type="entry name" value="Cyclic di-GMP phosphodiesterase yahA"/>
    <property type="match status" value="1"/>
</dbReference>
<comment type="caution">
    <text evidence="10">The sequence shown here is derived from an EMBL/GenBank/DDBJ whole genome shotgun (WGS) entry which is preliminary data.</text>
</comment>
<dbReference type="InterPro" id="IPR001633">
    <property type="entry name" value="EAL_dom"/>
</dbReference>
<dbReference type="SUPFAM" id="SSF158472">
    <property type="entry name" value="HAMP domain-like"/>
    <property type="match status" value="1"/>
</dbReference>
<dbReference type="NCBIfam" id="TIGR00254">
    <property type="entry name" value="GGDEF"/>
    <property type="match status" value="1"/>
</dbReference>
<dbReference type="SUPFAM" id="SSF55073">
    <property type="entry name" value="Nucleotide cyclase"/>
    <property type="match status" value="1"/>
</dbReference>
<evidence type="ECO:0000259" key="9">
    <source>
        <dbReference type="PROSITE" id="PS50887"/>
    </source>
</evidence>
<dbReference type="InterPro" id="IPR000160">
    <property type="entry name" value="GGDEF_dom"/>
</dbReference>
<dbReference type="EC" id="3.1.4.52" evidence="2"/>
<feature type="domain" description="HAMP" evidence="8">
    <location>
        <begin position="227"/>
        <end position="279"/>
    </location>
</feature>
<dbReference type="GO" id="GO:0071111">
    <property type="term" value="F:cyclic-guanylate-specific phosphodiesterase activity"/>
    <property type="evidence" value="ECO:0007669"/>
    <property type="project" value="UniProtKB-EC"/>
</dbReference>
<dbReference type="InterPro" id="IPR035919">
    <property type="entry name" value="EAL_sf"/>
</dbReference>
<dbReference type="SUPFAM" id="SSF141868">
    <property type="entry name" value="EAL domain-like"/>
    <property type="match status" value="1"/>
</dbReference>
<reference evidence="10 11" key="1">
    <citation type="submission" date="2019-08" db="EMBL/GenBank/DDBJ databases">
        <title>Parahaliea maris sp. nov., isolated from the surface seawater.</title>
        <authorList>
            <person name="Liu Y."/>
        </authorList>
    </citation>
    <scope>NUCLEOTIDE SEQUENCE [LARGE SCALE GENOMIC DNA]</scope>
    <source>
        <strain evidence="10 11">HSLHS9</strain>
    </source>
</reference>
<dbReference type="InterPro" id="IPR043128">
    <property type="entry name" value="Rev_trsase/Diguanyl_cyclase"/>
</dbReference>
<gene>
    <name evidence="10" type="ORF">FV139_00655</name>
</gene>
<feature type="coiled-coil region" evidence="5">
    <location>
        <begin position="296"/>
        <end position="323"/>
    </location>
</feature>
<keyword evidence="11" id="KW-1185">Reference proteome</keyword>
<dbReference type="Pfam" id="PF00990">
    <property type="entry name" value="GGDEF"/>
    <property type="match status" value="1"/>
</dbReference>
<dbReference type="GO" id="GO:0007165">
    <property type="term" value="P:signal transduction"/>
    <property type="evidence" value="ECO:0007669"/>
    <property type="project" value="InterPro"/>
</dbReference>
<protein>
    <recommendedName>
        <fullName evidence="2">cyclic-guanylate-specific phosphodiesterase</fullName>
        <ecNumber evidence="2">3.1.4.52</ecNumber>
    </recommendedName>
</protein>
<dbReference type="SMART" id="SM00267">
    <property type="entry name" value="GGDEF"/>
    <property type="match status" value="1"/>
</dbReference>
<evidence type="ECO:0000313" key="11">
    <source>
        <dbReference type="Proteomes" id="UP000321039"/>
    </source>
</evidence>
<dbReference type="PROSITE" id="PS50883">
    <property type="entry name" value="EAL"/>
    <property type="match status" value="1"/>
</dbReference>
<dbReference type="AlphaFoldDB" id="A0A5C9A9U7"/>
<evidence type="ECO:0000256" key="1">
    <source>
        <dbReference type="ARBA" id="ARBA00001946"/>
    </source>
</evidence>
<feature type="transmembrane region" description="Helical" evidence="6">
    <location>
        <begin position="6"/>
        <end position="28"/>
    </location>
</feature>
<feature type="domain" description="GGDEF" evidence="9">
    <location>
        <begin position="354"/>
        <end position="499"/>
    </location>
</feature>
<evidence type="ECO:0000256" key="4">
    <source>
        <dbReference type="ARBA" id="ARBA00051114"/>
    </source>
</evidence>
<dbReference type="Gene3D" id="3.20.20.450">
    <property type="entry name" value="EAL domain"/>
    <property type="match status" value="1"/>
</dbReference>
<dbReference type="SMART" id="SM00052">
    <property type="entry name" value="EAL"/>
    <property type="match status" value="1"/>
</dbReference>
<dbReference type="GO" id="GO:0016020">
    <property type="term" value="C:membrane"/>
    <property type="evidence" value="ECO:0007669"/>
    <property type="project" value="InterPro"/>
</dbReference>